<dbReference type="Proteomes" id="UP000007587">
    <property type="component" value="Chromosome"/>
</dbReference>
<evidence type="ECO:0000256" key="3">
    <source>
        <dbReference type="SAM" id="SignalP"/>
    </source>
</evidence>
<accession>H8MGA6</accession>
<feature type="coiled-coil region" evidence="1">
    <location>
        <begin position="66"/>
        <end position="93"/>
    </location>
</feature>
<gene>
    <name evidence="4" type="ordered locus">COCOR_01948</name>
</gene>
<reference evidence="5" key="2">
    <citation type="submission" date="2012-03" db="EMBL/GenBank/DDBJ databases">
        <title>Genome sequence of the fruiting myxobacterium Corallococcus coralloides DSM 2259.</title>
        <authorList>
            <person name="Huntley S."/>
            <person name="Zhang Y."/>
            <person name="Treuner-Lange A."/>
            <person name="Sensen C.W."/>
            <person name="Sogaard-Andersen L."/>
        </authorList>
    </citation>
    <scope>NUCLEOTIDE SEQUENCE [LARGE SCALE GENOMIC DNA]</scope>
    <source>
        <strain evidence="5">ATCC 25202 / DSM 2259 / NBRC 100086 / M2</strain>
    </source>
</reference>
<evidence type="ECO:0008006" key="6">
    <source>
        <dbReference type="Google" id="ProtNLM"/>
    </source>
</evidence>
<organism evidence="4 5">
    <name type="scientific">Corallococcus coralloides (strain ATCC 25202 / DSM 2259 / NBRC 100086 / M2)</name>
    <name type="common">Myxococcus coralloides</name>
    <dbReference type="NCBI Taxonomy" id="1144275"/>
    <lineage>
        <taxon>Bacteria</taxon>
        <taxon>Pseudomonadati</taxon>
        <taxon>Myxococcota</taxon>
        <taxon>Myxococcia</taxon>
        <taxon>Myxococcales</taxon>
        <taxon>Cystobacterineae</taxon>
        <taxon>Myxococcaceae</taxon>
        <taxon>Corallococcus</taxon>
    </lineage>
</organism>
<reference evidence="4 5" key="1">
    <citation type="journal article" date="2012" name="J. Bacteriol.">
        <title>Complete Genome Sequence of the Fruiting Myxobacterium Corallococcus coralloides DSM 2259.</title>
        <authorList>
            <person name="Huntley S."/>
            <person name="Zhang Y."/>
            <person name="Treuner-Lange A."/>
            <person name="Kneip S."/>
            <person name="Sensen C.W."/>
            <person name="Sogaard-Andersen L."/>
        </authorList>
    </citation>
    <scope>NUCLEOTIDE SEQUENCE [LARGE SCALE GENOMIC DNA]</scope>
    <source>
        <strain evidence="5">ATCC 25202 / DSM 2259 / NBRC 100086 / M2</strain>
    </source>
</reference>
<dbReference type="eggNOG" id="ENOG5030CQT">
    <property type="taxonomic scope" value="Bacteria"/>
</dbReference>
<dbReference type="HOGENOM" id="CLU_1037130_0_0_7"/>
<keyword evidence="5" id="KW-1185">Reference proteome</keyword>
<name>H8MGA6_CORCM</name>
<evidence type="ECO:0000256" key="2">
    <source>
        <dbReference type="SAM" id="MobiDB-lite"/>
    </source>
</evidence>
<protein>
    <recommendedName>
        <fullName evidence="6">Dihydrolipoamide acetyltransferase</fullName>
    </recommendedName>
</protein>
<feature type="chain" id="PRO_5003614107" description="Dihydrolipoamide acetyltransferase" evidence="3">
    <location>
        <begin position="25"/>
        <end position="268"/>
    </location>
</feature>
<dbReference type="EMBL" id="CP003389">
    <property type="protein sequence ID" value="AFE04398.1"/>
    <property type="molecule type" value="Genomic_DNA"/>
</dbReference>
<feature type="region of interest" description="Disordered" evidence="2">
    <location>
        <begin position="232"/>
        <end position="268"/>
    </location>
</feature>
<dbReference type="KEGG" id="ccx:COCOR_01948"/>
<evidence type="ECO:0000313" key="4">
    <source>
        <dbReference type="EMBL" id="AFE04398.1"/>
    </source>
</evidence>
<keyword evidence="1" id="KW-0175">Coiled coil</keyword>
<dbReference type="RefSeq" id="WP_014394793.1">
    <property type="nucleotide sequence ID" value="NC_017030.1"/>
</dbReference>
<keyword evidence="3" id="KW-0732">Signal</keyword>
<dbReference type="AlphaFoldDB" id="H8MGA6"/>
<dbReference type="InParanoid" id="H8MGA6"/>
<dbReference type="STRING" id="1144275.COCOR_01948"/>
<sequence length="268" mass="28059">MRVASATFRLLALLSAGLSGPVFAQGASPSPASPPPAAAPAAAASPAAGTPQAPAAQTPAGDQTADEAFTSRVKTLEEQVVDLKEKIYRSKARLLLLQESVMGGELSTGARAVLVHKNEMGNAFQLESVVYALDGAPIFTQVDTQGDLNRHQALEVFNGRIVPGQHQLAVRLVYRGSGYGVFSYLEGYKFKVQSSYTFNAESGKVTTVNVVGVEKGGLTTDLKDRPAVRYDIEVAKDTRANRPAGSSSEKEGAPGTPAVPATTSSEPK</sequence>
<feature type="compositionally biased region" description="Low complexity" evidence="2">
    <location>
        <begin position="39"/>
        <end position="63"/>
    </location>
</feature>
<dbReference type="OrthoDB" id="5514152at2"/>
<feature type="signal peptide" evidence="3">
    <location>
        <begin position="1"/>
        <end position="24"/>
    </location>
</feature>
<evidence type="ECO:0000313" key="5">
    <source>
        <dbReference type="Proteomes" id="UP000007587"/>
    </source>
</evidence>
<evidence type="ECO:0000256" key="1">
    <source>
        <dbReference type="SAM" id="Coils"/>
    </source>
</evidence>
<feature type="region of interest" description="Disordered" evidence="2">
    <location>
        <begin position="24"/>
        <end position="66"/>
    </location>
</feature>
<proteinExistence type="predicted"/>